<evidence type="ECO:0000313" key="2">
    <source>
        <dbReference type="EMBL" id="CAF0944575.1"/>
    </source>
</evidence>
<organism evidence="2 4">
    <name type="scientific">Didymodactylos carnosus</name>
    <dbReference type="NCBI Taxonomy" id="1234261"/>
    <lineage>
        <taxon>Eukaryota</taxon>
        <taxon>Metazoa</taxon>
        <taxon>Spiralia</taxon>
        <taxon>Gnathifera</taxon>
        <taxon>Rotifera</taxon>
        <taxon>Eurotatoria</taxon>
        <taxon>Bdelloidea</taxon>
        <taxon>Philodinida</taxon>
        <taxon>Philodinidae</taxon>
        <taxon>Didymodactylos</taxon>
    </lineage>
</organism>
<protein>
    <submittedName>
        <fullName evidence="2">Uncharacterized protein</fullName>
    </submittedName>
</protein>
<dbReference type="AlphaFoldDB" id="A0A8S2DLY4"/>
<dbReference type="EMBL" id="CAJOBA010004651">
    <property type="protein sequence ID" value="CAF3719314.1"/>
    <property type="molecule type" value="Genomic_DNA"/>
</dbReference>
<dbReference type="Gene3D" id="3.90.176.10">
    <property type="entry name" value="Toxin ADP-ribosyltransferase, Chain A, domain 1"/>
    <property type="match status" value="1"/>
</dbReference>
<comment type="caution">
    <text evidence="2">The sequence shown here is derived from an EMBL/GenBank/DDBJ whole genome shotgun (WGS) entry which is preliminary data.</text>
</comment>
<name>A0A8S2DLY4_9BILA</name>
<dbReference type="Proteomes" id="UP000682733">
    <property type="component" value="Unassembled WGS sequence"/>
</dbReference>
<feature type="repeat" description="TPR" evidence="1">
    <location>
        <begin position="379"/>
        <end position="412"/>
    </location>
</feature>
<gene>
    <name evidence="2" type="ORF">OVA965_LOCUS11820</name>
    <name evidence="3" type="ORF">TMI583_LOCUS11824</name>
</gene>
<dbReference type="EMBL" id="CAJNOK010004646">
    <property type="protein sequence ID" value="CAF0944575.1"/>
    <property type="molecule type" value="Genomic_DNA"/>
</dbReference>
<keyword evidence="1" id="KW-0802">TPR repeat</keyword>
<proteinExistence type="predicted"/>
<evidence type="ECO:0000313" key="4">
    <source>
        <dbReference type="Proteomes" id="UP000677228"/>
    </source>
</evidence>
<dbReference type="PROSITE" id="PS50005">
    <property type="entry name" value="TPR"/>
    <property type="match status" value="1"/>
</dbReference>
<dbReference type="InterPro" id="IPR011990">
    <property type="entry name" value="TPR-like_helical_dom_sf"/>
</dbReference>
<accession>A0A8S2DLY4</accession>
<evidence type="ECO:0000313" key="3">
    <source>
        <dbReference type="EMBL" id="CAF3719314.1"/>
    </source>
</evidence>
<reference evidence="2" key="1">
    <citation type="submission" date="2021-02" db="EMBL/GenBank/DDBJ databases">
        <authorList>
            <person name="Nowell W R."/>
        </authorList>
    </citation>
    <scope>NUCLEOTIDE SEQUENCE</scope>
</reference>
<dbReference type="Proteomes" id="UP000677228">
    <property type="component" value="Unassembled WGS sequence"/>
</dbReference>
<sequence>MGVLLEQFASDLHSYTRHSSIPISIYKQVSSTNGDTTTQQLNPFAYYTDFWQPLFIDFLLDLGHSSYEQDKQKFIDECKLCYRCDETYLAVIAEFERTYTPKDAIRWYTCNTFIFRLLNRSLRLHDIRGIFKFRFFIADLYEQLKQIYYGYLRNDTYVEDMKMKRYRGQRMSKFELDNNFTYSTLVSINSFLSTSRDRDVAVRFAGISDRRAEIVSVVFECDILIEKQNSFERKPFADLFGDQSQFKSEEEECLFMAGAFFRIGKTTYCDTDQFYTVKITLIDEDDRRIDITKDYQTLKTTISIESKLIKIGNLLTADQAKSYYCLLQDELHSSLSIQAACHIGLGWTAYKEKKYSKAIIEQEQALSLLIKSQNNDLLIQSYNCLGAIYTAEKSYPKALECYRKAYNLGQTPSIDKYSMYDHYHNISSIQIACIYKIMGDIQLAWDMYEKLFDHELRYSKEFAGHIYIFIAEAGIHDSSLSLKQQYLLWSKWKAFLDCSLRGKRLYRQMIIAGYLSLAHHYDLTEQRCQYNNDYYFQFDNMHLRRTD</sequence>
<dbReference type="Gene3D" id="1.25.40.10">
    <property type="entry name" value="Tetratricopeptide repeat domain"/>
    <property type="match status" value="1"/>
</dbReference>
<evidence type="ECO:0000256" key="1">
    <source>
        <dbReference type="PROSITE-ProRule" id="PRU00339"/>
    </source>
</evidence>
<dbReference type="SUPFAM" id="SSF48452">
    <property type="entry name" value="TPR-like"/>
    <property type="match status" value="1"/>
</dbReference>
<dbReference type="SUPFAM" id="SSF56399">
    <property type="entry name" value="ADP-ribosylation"/>
    <property type="match status" value="1"/>
</dbReference>
<dbReference type="InterPro" id="IPR019734">
    <property type="entry name" value="TPR_rpt"/>
</dbReference>
<dbReference type="SMART" id="SM00028">
    <property type="entry name" value="TPR"/>
    <property type="match status" value="2"/>
</dbReference>